<evidence type="ECO:0000313" key="3">
    <source>
        <dbReference type="Proteomes" id="UP000198828"/>
    </source>
</evidence>
<proteinExistence type="predicted"/>
<organism evidence="2 3">
    <name type="scientific">Tepidimicrobium xylanilyticum</name>
    <dbReference type="NCBI Taxonomy" id="1123352"/>
    <lineage>
        <taxon>Bacteria</taxon>
        <taxon>Bacillati</taxon>
        <taxon>Bacillota</taxon>
        <taxon>Tissierellia</taxon>
        <taxon>Tissierellales</taxon>
        <taxon>Tepidimicrobiaceae</taxon>
        <taxon>Tepidimicrobium</taxon>
    </lineage>
</organism>
<name>A0A1H3CQR1_9FIRM</name>
<sequence>MNIDLVFKIASIGILLGVLHTVLDKAGKEEFAYITTLVGVVIVFSMVIGLISKLFDSIKTLFQLY</sequence>
<keyword evidence="1" id="KW-0472">Membrane</keyword>
<evidence type="ECO:0000256" key="1">
    <source>
        <dbReference type="SAM" id="Phobius"/>
    </source>
</evidence>
<protein>
    <submittedName>
        <fullName evidence="2">Stage III sporulation protein AC</fullName>
    </submittedName>
</protein>
<dbReference type="Proteomes" id="UP000198828">
    <property type="component" value="Unassembled WGS sequence"/>
</dbReference>
<keyword evidence="1" id="KW-0812">Transmembrane</keyword>
<dbReference type="OrthoDB" id="9800383at2"/>
<dbReference type="InterPro" id="IPR025664">
    <property type="entry name" value="Spore_III_AC/AD"/>
</dbReference>
<reference evidence="2 3" key="1">
    <citation type="submission" date="2016-10" db="EMBL/GenBank/DDBJ databases">
        <authorList>
            <person name="de Groot N.N."/>
        </authorList>
    </citation>
    <scope>NUCLEOTIDE SEQUENCE [LARGE SCALE GENOMIC DNA]</scope>
    <source>
        <strain evidence="2 3">DSM 23310</strain>
    </source>
</reference>
<dbReference type="RefSeq" id="WP_093754233.1">
    <property type="nucleotide sequence ID" value="NZ_BSYN01000009.1"/>
</dbReference>
<feature type="transmembrane region" description="Helical" evidence="1">
    <location>
        <begin position="31"/>
        <end position="55"/>
    </location>
</feature>
<dbReference type="EMBL" id="FNNG01000013">
    <property type="protein sequence ID" value="SDX56380.1"/>
    <property type="molecule type" value="Genomic_DNA"/>
</dbReference>
<dbReference type="Pfam" id="PF06686">
    <property type="entry name" value="SpoIIIAC"/>
    <property type="match status" value="1"/>
</dbReference>
<evidence type="ECO:0000313" key="2">
    <source>
        <dbReference type="EMBL" id="SDX56380.1"/>
    </source>
</evidence>
<accession>A0A1H3CQR1</accession>
<keyword evidence="3" id="KW-1185">Reference proteome</keyword>
<feature type="transmembrane region" description="Helical" evidence="1">
    <location>
        <begin position="6"/>
        <end position="24"/>
    </location>
</feature>
<dbReference type="NCBIfam" id="TIGR02848">
    <property type="entry name" value="spore_III_AC"/>
    <property type="match status" value="1"/>
</dbReference>
<gene>
    <name evidence="2" type="ORF">SAMN05660923_02522</name>
</gene>
<keyword evidence="1" id="KW-1133">Transmembrane helix</keyword>
<dbReference type="AlphaFoldDB" id="A0A1H3CQR1"/>
<dbReference type="InterPro" id="IPR009570">
    <property type="entry name" value="Spore_III_AC"/>
</dbReference>